<dbReference type="GO" id="GO:0016020">
    <property type="term" value="C:membrane"/>
    <property type="evidence" value="ECO:0007669"/>
    <property type="project" value="UniProtKB-SubCell"/>
</dbReference>
<evidence type="ECO:0000256" key="5">
    <source>
        <dbReference type="SAM" id="Phobius"/>
    </source>
</evidence>
<reference evidence="9" key="1">
    <citation type="submission" date="2016-04" db="UniProtKB">
        <authorList>
            <consortium name="WormBaseParasite"/>
        </authorList>
    </citation>
    <scope>IDENTIFICATION</scope>
</reference>
<organism evidence="9">
    <name type="scientific">Taenia asiatica</name>
    <name type="common">Asian tapeworm</name>
    <dbReference type="NCBI Taxonomy" id="60517"/>
    <lineage>
        <taxon>Eukaryota</taxon>
        <taxon>Metazoa</taxon>
        <taxon>Spiralia</taxon>
        <taxon>Lophotrochozoa</taxon>
        <taxon>Platyhelminthes</taxon>
        <taxon>Cestoda</taxon>
        <taxon>Eucestoda</taxon>
        <taxon>Cyclophyllidea</taxon>
        <taxon>Taeniidae</taxon>
        <taxon>Taenia</taxon>
    </lineage>
</organism>
<accession>A0A158R7V0</accession>
<dbReference type="SUPFAM" id="SSF90112">
    <property type="entry name" value="Neurotransmitter-gated ion-channel transmembrane pore"/>
    <property type="match status" value="1"/>
</dbReference>
<gene>
    <name evidence="7" type="ORF">TASK_LOCUS4426</name>
</gene>
<name>A0A158R7V0_TAEAS</name>
<comment type="subcellular location">
    <subcellularLocation>
        <location evidence="1">Membrane</location>
        <topology evidence="1">Multi-pass membrane protein</topology>
    </subcellularLocation>
</comment>
<dbReference type="PANTHER" id="PTHR18945">
    <property type="entry name" value="NEUROTRANSMITTER GATED ION CHANNEL"/>
    <property type="match status" value="1"/>
</dbReference>
<keyword evidence="8" id="KW-1185">Reference proteome</keyword>
<dbReference type="FunFam" id="2.70.170.10:FF:000053">
    <property type="entry name" value="Predicted protein"/>
    <property type="match status" value="1"/>
</dbReference>
<dbReference type="GO" id="GO:0005230">
    <property type="term" value="F:extracellular ligand-gated monoatomic ion channel activity"/>
    <property type="evidence" value="ECO:0007669"/>
    <property type="project" value="InterPro"/>
</dbReference>
<evidence type="ECO:0000313" key="7">
    <source>
        <dbReference type="EMBL" id="VDK33398.1"/>
    </source>
</evidence>
<dbReference type="AlphaFoldDB" id="A0A158R7V0"/>
<dbReference type="InterPro" id="IPR006201">
    <property type="entry name" value="Neur_channel"/>
</dbReference>
<sequence>MSYFSQWSVKEESNSLRRKEVGSTLAADILRGRNSGQTHYTIGCLTEPTRMGSGTDLKLITLTSVHSKGVAIEDAIGSRTALEPLVLKKDSPIRSRLQPPTLPLLQTGCVPLPIVNEDIFPSHSYQRRPSNMGWNGTRGGVGWPFEGSTLYENPINCLPTTSTSPTTGIKIAEGMTNRNGSMNSVTDSSFKDNFEKAPALRVAHSTWAYMSADEESYNSHHRRRHHLLNKSSSLKPHRQRSPWKSFVKESTIPDLPVDPLNTSTKLSGLRCSNRMKILSPNHRRISLEKSVTWKDDKHWAQQGQHQQMVESGAEWQASTKDTSLDLQASQMDELMSVLTDLCDTLEHSSILTPSLKREASPETWTTSTALAPTRITEARRKSVELGRELKQLAIRKEKVVVEVRVVFLKIGEIDTLKEFYQADAFLQAKWHEPRLDGKLPEELGTVDLERYWNPLCYIDNILSETKEVQWLSTSIGQNGEVYIVERRRIKGVFLETLELNDFPLDVQDLTITVTTERPDTEVDLIPDHNEMSAINKQTFVDQQEWKLHEHVEITKRVIRQEYSRSMKSHPCLSVTCRAARRPGYFYWNVFLIMFMISGLSFATFAVSPDKAELRLRLSFTLILTSVTFKYVITQSLPRISYLTYMDKYVLMSLAILCVISIWHAVIAILPINVVSPLDDIALLNSSAATINVSSTNPNLLHQTLTEAFSSTSSESGQVAPQSVLLSVSKTQRQRRNRPPLTNIETDLSHSENPCFDVPSIPFAGVRSPSSSLNNGASLGDFTLNNEMVSLYFLALLRAYMEVQDRVELSRFPDAQQIEEQRRLEVMKHLELNVFISFAVLYVIVHCIFIFILYFDVCAILN</sequence>
<keyword evidence="4 5" id="KW-0472">Membrane</keyword>
<evidence type="ECO:0000256" key="4">
    <source>
        <dbReference type="ARBA" id="ARBA00023136"/>
    </source>
</evidence>
<evidence type="ECO:0000256" key="1">
    <source>
        <dbReference type="ARBA" id="ARBA00004141"/>
    </source>
</evidence>
<feature type="transmembrane region" description="Helical" evidence="5">
    <location>
        <begin position="584"/>
        <end position="605"/>
    </location>
</feature>
<dbReference type="InterPro" id="IPR036719">
    <property type="entry name" value="Neuro-gated_channel_TM_sf"/>
</dbReference>
<dbReference type="WBParaSite" id="TASK_0000442501-mRNA-1">
    <property type="protein sequence ID" value="TASK_0000442501-mRNA-1"/>
    <property type="gene ID" value="TASK_0000442501"/>
</dbReference>
<dbReference type="Pfam" id="PF02931">
    <property type="entry name" value="Neur_chan_LBD"/>
    <property type="match status" value="1"/>
</dbReference>
<dbReference type="InterPro" id="IPR038050">
    <property type="entry name" value="Neuro_actylchol_rec"/>
</dbReference>
<proteinExistence type="predicted"/>
<reference evidence="7 8" key="2">
    <citation type="submission" date="2018-11" db="EMBL/GenBank/DDBJ databases">
        <authorList>
            <consortium name="Pathogen Informatics"/>
        </authorList>
    </citation>
    <scope>NUCLEOTIDE SEQUENCE [LARGE SCALE GENOMIC DNA]</scope>
</reference>
<feature type="transmembrane region" description="Helical" evidence="5">
    <location>
        <begin position="648"/>
        <end position="669"/>
    </location>
</feature>
<feature type="transmembrane region" description="Helical" evidence="5">
    <location>
        <begin position="831"/>
        <end position="854"/>
    </location>
</feature>
<feature type="domain" description="Neurotransmitter-gated ion-channel ligand-binding" evidence="6">
    <location>
        <begin position="395"/>
        <end position="565"/>
    </location>
</feature>
<keyword evidence="2 5" id="KW-0812">Transmembrane</keyword>
<evidence type="ECO:0000313" key="8">
    <source>
        <dbReference type="Proteomes" id="UP000282613"/>
    </source>
</evidence>
<dbReference type="Gene3D" id="2.70.170.10">
    <property type="entry name" value="Neurotransmitter-gated ion-channel ligand-binding domain"/>
    <property type="match status" value="1"/>
</dbReference>
<evidence type="ECO:0000259" key="6">
    <source>
        <dbReference type="Pfam" id="PF02931"/>
    </source>
</evidence>
<dbReference type="EMBL" id="UYRS01018347">
    <property type="protein sequence ID" value="VDK33398.1"/>
    <property type="molecule type" value="Genomic_DNA"/>
</dbReference>
<dbReference type="InterPro" id="IPR006202">
    <property type="entry name" value="Neur_chan_lig-bd"/>
</dbReference>
<evidence type="ECO:0000313" key="9">
    <source>
        <dbReference type="WBParaSite" id="TASK_0000442501-mRNA-1"/>
    </source>
</evidence>
<dbReference type="Gene3D" id="1.20.58.390">
    <property type="entry name" value="Neurotransmitter-gated ion-channel transmembrane domain"/>
    <property type="match status" value="1"/>
</dbReference>
<dbReference type="InterPro" id="IPR036734">
    <property type="entry name" value="Neur_chan_lig-bd_sf"/>
</dbReference>
<dbReference type="OrthoDB" id="203862at2759"/>
<protein>
    <submittedName>
        <fullName evidence="9">Neur_chan_LBD domain-containing protein</fullName>
    </submittedName>
</protein>
<dbReference type="STRING" id="60517.A0A158R7V0"/>
<evidence type="ECO:0000256" key="3">
    <source>
        <dbReference type="ARBA" id="ARBA00022989"/>
    </source>
</evidence>
<keyword evidence="3 5" id="KW-1133">Transmembrane helix</keyword>
<feature type="transmembrane region" description="Helical" evidence="5">
    <location>
        <begin position="617"/>
        <end position="636"/>
    </location>
</feature>
<dbReference type="GO" id="GO:0004888">
    <property type="term" value="F:transmembrane signaling receptor activity"/>
    <property type="evidence" value="ECO:0007669"/>
    <property type="project" value="InterPro"/>
</dbReference>
<dbReference type="SUPFAM" id="SSF63712">
    <property type="entry name" value="Nicotinic receptor ligand binding domain-like"/>
    <property type="match status" value="1"/>
</dbReference>
<dbReference type="Proteomes" id="UP000282613">
    <property type="component" value="Unassembled WGS sequence"/>
</dbReference>
<evidence type="ECO:0000256" key="2">
    <source>
        <dbReference type="ARBA" id="ARBA00022692"/>
    </source>
</evidence>